<dbReference type="InParanoid" id="V5FDG1"/>
<name>V5FDG1_BYSSN</name>
<dbReference type="InterPro" id="IPR038883">
    <property type="entry name" value="AN11006-like"/>
</dbReference>
<comment type="caution">
    <text evidence="2">The sequence shown here is derived from an EMBL/GenBank/DDBJ whole genome shotgun (WGS) entry which is preliminary data.</text>
</comment>
<dbReference type="AlphaFoldDB" id="V5FDG1"/>
<gene>
    <name evidence="2" type="ORF">PVAR5_3946</name>
</gene>
<feature type="domain" description="DUF7730" evidence="1">
    <location>
        <begin position="289"/>
        <end position="476"/>
    </location>
</feature>
<evidence type="ECO:0000259" key="1">
    <source>
        <dbReference type="Pfam" id="PF24864"/>
    </source>
</evidence>
<protein>
    <recommendedName>
        <fullName evidence="1">DUF7730 domain-containing protein</fullName>
    </recommendedName>
</protein>
<keyword evidence="3" id="KW-1185">Reference proteome</keyword>
<dbReference type="InterPro" id="IPR056632">
    <property type="entry name" value="DUF7730"/>
</dbReference>
<proteinExistence type="predicted"/>
<dbReference type="EMBL" id="BAUL01000120">
    <property type="protein sequence ID" value="GAD95304.1"/>
    <property type="molecule type" value="Genomic_DNA"/>
</dbReference>
<evidence type="ECO:0000313" key="2">
    <source>
        <dbReference type="EMBL" id="GAD95304.1"/>
    </source>
</evidence>
<organism evidence="2 3">
    <name type="scientific">Byssochlamys spectabilis (strain No. 5 / NBRC 109023)</name>
    <name type="common">Paecilomyces variotii</name>
    <dbReference type="NCBI Taxonomy" id="1356009"/>
    <lineage>
        <taxon>Eukaryota</taxon>
        <taxon>Fungi</taxon>
        <taxon>Dikarya</taxon>
        <taxon>Ascomycota</taxon>
        <taxon>Pezizomycotina</taxon>
        <taxon>Eurotiomycetes</taxon>
        <taxon>Eurotiomycetidae</taxon>
        <taxon>Eurotiales</taxon>
        <taxon>Thermoascaceae</taxon>
        <taxon>Paecilomyces</taxon>
    </lineage>
</organism>
<dbReference type="Proteomes" id="UP000018001">
    <property type="component" value="Unassembled WGS sequence"/>
</dbReference>
<dbReference type="OrthoDB" id="2099276at2759"/>
<accession>V5FDG1</accession>
<sequence>MDTSSDVDMVDAALELDFNRDNFDGDSSFDVDDFDVDMADMSDMTFEDRLVDAGPPSSMAAPKTFLDLPEHVRVRIYEYCGLIRSCPVDVAYEKARSKSRNRSACIDDPDKREMVGNWNTTFGARECDHPPLPFNIFRVSQAVYRDAFTAFYSKNKFRVLLRRRSDLLTFRNLAARGLKHIRSIHVDLQTYDNRTIKVDMAEVDCHRACLNLWRIFSALLVAGMPKLRYFSIKCRVKDPETAVAVAETIEDFPVLAGCSFFFNALPLPDVIAVAKRATEYATTVVKDSSQSFPFQKLPKELQIMVLRHLLTVRWDPFIHSTKACAGLTTLQSHKCEHAQDISYLMCCGTCSKTGAVCFCSYGQSALSSTCSCFKSPLPYFLVNREMYRDASEIFYTENRFVLVNENPDQMLRLLHPFSNESLAKMRHLMFKFPPAHRTFGSPAPKLERSLELSWSILLRFIKEHFCMNRLSISVVDLGTLGSPLVRTDRNQYLQRTLLVFTALRGINAFTIYLRDDPEYESTGEKAIMGPEYIPPKTNIFPFLGYRCIKKTRP</sequence>
<reference evidence="3" key="1">
    <citation type="journal article" date="2014" name="Genome Announc.">
        <title>Draft genome sequence of the formaldehyde-resistant fungus Byssochlamys spectabilis No. 5 (anamorph Paecilomyces variotii No. 5) (NBRC109023).</title>
        <authorList>
            <person name="Oka T."/>
            <person name="Ekino K."/>
            <person name="Fukuda K."/>
            <person name="Nomura Y."/>
        </authorList>
    </citation>
    <scope>NUCLEOTIDE SEQUENCE [LARGE SCALE GENOMIC DNA]</scope>
    <source>
        <strain evidence="3">No. 5 / NBRC 109023</strain>
    </source>
</reference>
<dbReference type="PANTHER" id="PTHR42085:SF6">
    <property type="entry name" value="F-BOX DOMAIN-CONTAINING PROTEIN"/>
    <property type="match status" value="1"/>
</dbReference>
<dbReference type="HOGENOM" id="CLU_026784_0_0_1"/>
<evidence type="ECO:0000313" key="3">
    <source>
        <dbReference type="Proteomes" id="UP000018001"/>
    </source>
</evidence>
<dbReference type="PANTHER" id="PTHR42085">
    <property type="entry name" value="F-BOX DOMAIN-CONTAINING PROTEIN"/>
    <property type="match status" value="1"/>
</dbReference>
<dbReference type="eggNOG" id="ENOG502SYM4">
    <property type="taxonomic scope" value="Eukaryota"/>
</dbReference>
<dbReference type="Pfam" id="PF24864">
    <property type="entry name" value="DUF7730"/>
    <property type="match status" value="1"/>
</dbReference>